<dbReference type="InterPro" id="IPR029068">
    <property type="entry name" value="Glyas_Bleomycin-R_OHBP_Dase"/>
</dbReference>
<dbReference type="Gene3D" id="3.10.180.10">
    <property type="entry name" value="2,3-Dihydroxybiphenyl 1,2-Dioxygenase, domain 1"/>
    <property type="match status" value="1"/>
</dbReference>
<proteinExistence type="inferred from homology"/>
<keyword evidence="4" id="KW-0408">Iron</keyword>
<dbReference type="AlphaFoldDB" id="A0A504YQF1"/>
<dbReference type="InterPro" id="IPR037523">
    <property type="entry name" value="VOC_core"/>
</dbReference>
<dbReference type="OrthoDB" id="414569at2759"/>
<evidence type="ECO:0000256" key="4">
    <source>
        <dbReference type="ARBA" id="ARBA00023004"/>
    </source>
</evidence>
<keyword evidence="7" id="KW-1185">Reference proteome</keyword>
<dbReference type="PANTHER" id="PTHR11959:SF10">
    <property type="entry name" value="4-HYDROXYPHENYLPYRUVATE DIOXYGENASE-LIKE PROTEIN"/>
    <property type="match status" value="1"/>
</dbReference>
<keyword evidence="6" id="KW-0223">Dioxygenase</keyword>
<comment type="similarity">
    <text evidence="2">Belongs to the 4HPPD family.</text>
</comment>
<accession>A0A504YQF1</accession>
<comment type="cofactor">
    <cofactor evidence="1">
        <name>Fe cation</name>
        <dbReference type="ChEBI" id="CHEBI:24875"/>
    </cofactor>
</comment>
<organism evidence="6 7">
    <name type="scientific">Fasciola gigantica</name>
    <name type="common">Giant liver fluke</name>
    <dbReference type="NCBI Taxonomy" id="46835"/>
    <lineage>
        <taxon>Eukaryota</taxon>
        <taxon>Metazoa</taxon>
        <taxon>Spiralia</taxon>
        <taxon>Lophotrochozoa</taxon>
        <taxon>Platyhelminthes</taxon>
        <taxon>Trematoda</taxon>
        <taxon>Digenea</taxon>
        <taxon>Plagiorchiida</taxon>
        <taxon>Echinostomata</taxon>
        <taxon>Echinostomatoidea</taxon>
        <taxon>Fasciolidae</taxon>
        <taxon>Fasciola</taxon>
    </lineage>
</organism>
<evidence type="ECO:0000256" key="1">
    <source>
        <dbReference type="ARBA" id="ARBA00001962"/>
    </source>
</evidence>
<sequence length="222" mass="24856">MQNNSRDKIRKHMIHYSVVASLDDDINGFVLKYGDTGMRLKAVDYDPNKSDVSEEEISCKFVIVEPLDKSIAPNQVTRFLKVNNGPGIQHIGLSINDIFDAVRVCRAGGAQFLDPPRAYYDELLKLTSTKQTHLDLELLRGSGVLLDTEVLDHNHSRNPHEDAYLLQIFTAPLFEKDGFFMELIERHAGASGFGAGNITALWRAVESTRLEPNSTTVKRSVI</sequence>
<name>A0A504YQF1_FASGI</name>
<evidence type="ECO:0000256" key="2">
    <source>
        <dbReference type="ARBA" id="ARBA00005877"/>
    </source>
</evidence>
<dbReference type="GO" id="GO:0009072">
    <property type="term" value="P:aromatic amino acid metabolic process"/>
    <property type="evidence" value="ECO:0007669"/>
    <property type="project" value="InterPro"/>
</dbReference>
<evidence type="ECO:0000313" key="7">
    <source>
        <dbReference type="Proteomes" id="UP000316759"/>
    </source>
</evidence>
<evidence type="ECO:0000256" key="3">
    <source>
        <dbReference type="ARBA" id="ARBA00022737"/>
    </source>
</evidence>
<evidence type="ECO:0000313" key="6">
    <source>
        <dbReference type="EMBL" id="TPP62865.1"/>
    </source>
</evidence>
<keyword evidence="3" id="KW-0677">Repeat</keyword>
<dbReference type="STRING" id="46835.A0A504YQF1"/>
<keyword evidence="6" id="KW-0670">Pyruvate</keyword>
<protein>
    <submittedName>
        <fullName evidence="6">4-hydroxyphenylpyruvate dioxygenase</fullName>
    </submittedName>
</protein>
<dbReference type="GO" id="GO:0003868">
    <property type="term" value="F:4-hydroxyphenylpyruvate dioxygenase activity"/>
    <property type="evidence" value="ECO:0007669"/>
    <property type="project" value="InterPro"/>
</dbReference>
<dbReference type="PANTHER" id="PTHR11959">
    <property type="entry name" value="4-HYDROXYPHENYLPYRUVATE DIOXYGENASE"/>
    <property type="match status" value="1"/>
</dbReference>
<comment type="caution">
    <text evidence="6">The sequence shown here is derived from an EMBL/GenBank/DDBJ whole genome shotgun (WGS) entry which is preliminary data.</text>
</comment>
<dbReference type="InterPro" id="IPR005956">
    <property type="entry name" value="4OHPhenylPyrv_dOase"/>
</dbReference>
<dbReference type="Proteomes" id="UP000316759">
    <property type="component" value="Unassembled WGS sequence"/>
</dbReference>
<evidence type="ECO:0000259" key="5">
    <source>
        <dbReference type="PROSITE" id="PS51819"/>
    </source>
</evidence>
<dbReference type="PROSITE" id="PS51819">
    <property type="entry name" value="VOC"/>
    <property type="match status" value="1"/>
</dbReference>
<keyword evidence="6" id="KW-0560">Oxidoreductase</keyword>
<dbReference type="SUPFAM" id="SSF54593">
    <property type="entry name" value="Glyoxalase/Bleomycin resistance protein/Dihydroxybiphenyl dioxygenase"/>
    <property type="match status" value="1"/>
</dbReference>
<gene>
    <name evidence="6" type="ORF">FGIG_07522</name>
</gene>
<reference evidence="6 7" key="1">
    <citation type="submission" date="2019-04" db="EMBL/GenBank/DDBJ databases">
        <title>Annotation for the trematode Fasciola gigantica.</title>
        <authorList>
            <person name="Choi Y.-J."/>
        </authorList>
    </citation>
    <scope>NUCLEOTIDE SEQUENCE [LARGE SCALE GENOMIC DNA]</scope>
    <source>
        <strain evidence="6">Uganda_cow_1</strain>
    </source>
</reference>
<dbReference type="EMBL" id="SUNJ01006355">
    <property type="protein sequence ID" value="TPP62865.1"/>
    <property type="molecule type" value="Genomic_DNA"/>
</dbReference>
<feature type="domain" description="VOC" evidence="5">
    <location>
        <begin position="13"/>
        <end position="186"/>
    </location>
</feature>